<comment type="caution">
    <text evidence="1">The sequence shown here is derived from an EMBL/GenBank/DDBJ whole genome shotgun (WGS) entry which is preliminary data.</text>
</comment>
<accession>A0A101RK87</accession>
<dbReference type="Proteomes" id="UP000053669">
    <property type="component" value="Unassembled WGS sequence"/>
</dbReference>
<reference evidence="1 2" key="1">
    <citation type="submission" date="2015-10" db="EMBL/GenBank/DDBJ databases">
        <title>Draft genome sequence of Streptomyces canus DSM 40017, type strain for the species Streptomyces canus.</title>
        <authorList>
            <person name="Ruckert C."/>
            <person name="Winkler A."/>
            <person name="Kalinowski J."/>
            <person name="Kampfer P."/>
            <person name="Glaeser S."/>
        </authorList>
    </citation>
    <scope>NUCLEOTIDE SEQUENCE [LARGE SCALE GENOMIC DNA]</scope>
    <source>
        <strain evidence="1 2">DSM 40017</strain>
    </source>
</reference>
<dbReference type="AlphaFoldDB" id="A0A101RK87"/>
<evidence type="ECO:0000313" key="2">
    <source>
        <dbReference type="Proteomes" id="UP000053669"/>
    </source>
</evidence>
<evidence type="ECO:0000313" key="1">
    <source>
        <dbReference type="EMBL" id="KUN55608.1"/>
    </source>
</evidence>
<organism evidence="1 2">
    <name type="scientific">Streptomyces canus</name>
    <dbReference type="NCBI Taxonomy" id="58343"/>
    <lineage>
        <taxon>Bacteria</taxon>
        <taxon>Bacillati</taxon>
        <taxon>Actinomycetota</taxon>
        <taxon>Actinomycetes</taxon>
        <taxon>Kitasatosporales</taxon>
        <taxon>Streptomycetaceae</taxon>
        <taxon>Streptomyces</taxon>
        <taxon>Streptomyces aurantiacus group</taxon>
    </lineage>
</organism>
<name>A0A101RK87_9ACTN</name>
<proteinExistence type="predicted"/>
<sequence>MVDPGAGPAMDGILCLLPWSEACLTASFAVLDEQAGALVAAIGDGWAPRQARSTPDSVKARQSLRLPGRGMPIATARRLLASMTTCRFVEYR</sequence>
<gene>
    <name evidence="1" type="ORF">AQJ46_49335</name>
</gene>
<dbReference type="EMBL" id="LMWU01000080">
    <property type="protein sequence ID" value="KUN55608.1"/>
    <property type="molecule type" value="Genomic_DNA"/>
</dbReference>
<protein>
    <submittedName>
        <fullName evidence="1">Uncharacterized protein</fullName>
    </submittedName>
</protein>